<name>A0A2N3WNW7_9PSEU</name>
<feature type="compositionally biased region" description="Basic and acidic residues" evidence="1">
    <location>
        <begin position="312"/>
        <end position="325"/>
    </location>
</feature>
<dbReference type="PANTHER" id="PTHR38479:SF2">
    <property type="entry name" value="WINGED HELIX DNA-BINDING DOMAIN-CONTAINING PROTEIN"/>
    <property type="match status" value="1"/>
</dbReference>
<gene>
    <name evidence="2" type="ORF">ATK30_6475</name>
</gene>
<evidence type="ECO:0000256" key="1">
    <source>
        <dbReference type="SAM" id="MobiDB-lite"/>
    </source>
</evidence>
<dbReference type="PANTHER" id="PTHR38479">
    <property type="entry name" value="LMO0824 PROTEIN"/>
    <property type="match status" value="1"/>
</dbReference>
<protein>
    <submittedName>
        <fullName evidence="2">Phage/plasmid-like protein (TIGR03299 family)</fullName>
    </submittedName>
</protein>
<dbReference type="RefSeq" id="WP_244194791.1">
    <property type="nucleotide sequence ID" value="NZ_PJMY01000003.1"/>
</dbReference>
<accession>A0A2N3WNW7</accession>
<feature type="region of interest" description="Disordered" evidence="1">
    <location>
        <begin position="264"/>
        <end position="347"/>
    </location>
</feature>
<dbReference type="Pfam" id="PF06067">
    <property type="entry name" value="DUF932"/>
    <property type="match status" value="1"/>
</dbReference>
<dbReference type="InterPro" id="IPR026325">
    <property type="entry name" value="DUF932"/>
</dbReference>
<dbReference type="EMBL" id="PJMY01000003">
    <property type="protein sequence ID" value="PKV95552.1"/>
    <property type="molecule type" value="Genomic_DNA"/>
</dbReference>
<organism evidence="2 3">
    <name type="scientific">Amycolatopsis echigonensis</name>
    <dbReference type="NCBI Taxonomy" id="2576905"/>
    <lineage>
        <taxon>Bacteria</taxon>
        <taxon>Bacillati</taxon>
        <taxon>Actinomycetota</taxon>
        <taxon>Actinomycetes</taxon>
        <taxon>Pseudonocardiales</taxon>
        <taxon>Pseudonocardiaceae</taxon>
        <taxon>Amycolatopsis</taxon>
    </lineage>
</organism>
<dbReference type="AlphaFoldDB" id="A0A2N3WNW7"/>
<sequence length="521" mass="56001">MSKETSEWLNNNVLIGFTDKRGQAWHYRASAQGSEPNHYPGAIPVDDVQRRLFHWTAEPESVLVAGKFGLRRVPNKQAIAASDTGDVLGIFADGYTVHQYQEWLLDKVGTILDDGLSIGSAGLLRDRRQAWVSVEVPENITTPEGVEFRPNLVACTSHDGSLATTYKRTVTNVVCDNTMSAGLREYGQQFKVKHSKNGKFRIVEARDALAMVHTVAEEFAAEVKALCETTVTDQAWHAFLDAHTPMPEEKGRARTTATNERAALNRLWNTDNRVGQSGGAGSGGVGRSGGSGRGAVGQPSGAGSGTVGQPGRSDRGAVGRPDRSDMGTVDGSDRSVSAPGTADWPGLSEDEARTALARRWLYAFGPAPVADLRWWSGWTAGQTKKALTALAPAEVDLDGEPAIALPDDLTPVAAPDPWIALLPALDPTAMGWQSRDWYVGPHRAALFDRSGNIGPTIWSDGRIVGAWCHRPTGEVAVRLLEDIGAEKTAAVDAEAARLSEWLGEARVVPKFRTPAEKELSG</sequence>
<reference evidence="2 3" key="1">
    <citation type="submission" date="2017-12" db="EMBL/GenBank/DDBJ databases">
        <title>Sequencing the genomes of 1000 Actinobacteria strains.</title>
        <authorList>
            <person name="Klenk H.-P."/>
        </authorList>
    </citation>
    <scope>NUCLEOTIDE SEQUENCE [LARGE SCALE GENOMIC DNA]</scope>
    <source>
        <strain evidence="2 3">DSM 45165</strain>
    </source>
</reference>
<dbReference type="InterPro" id="IPR009351">
    <property type="entry name" value="AlkZ-like"/>
</dbReference>
<evidence type="ECO:0000313" key="2">
    <source>
        <dbReference type="EMBL" id="PKV95552.1"/>
    </source>
</evidence>
<keyword evidence="3" id="KW-1185">Reference proteome</keyword>
<dbReference type="NCBIfam" id="TIGR03299">
    <property type="entry name" value="LGT_TIGR03299"/>
    <property type="match status" value="1"/>
</dbReference>
<feature type="compositionally biased region" description="Gly residues" evidence="1">
    <location>
        <begin position="276"/>
        <end position="308"/>
    </location>
</feature>
<comment type="caution">
    <text evidence="2">The sequence shown here is derived from an EMBL/GenBank/DDBJ whole genome shotgun (WGS) entry which is preliminary data.</text>
</comment>
<evidence type="ECO:0000313" key="3">
    <source>
        <dbReference type="Proteomes" id="UP000233750"/>
    </source>
</evidence>
<dbReference type="Proteomes" id="UP000233750">
    <property type="component" value="Unassembled WGS sequence"/>
</dbReference>
<dbReference type="Pfam" id="PF06224">
    <property type="entry name" value="AlkZ-like"/>
    <property type="match status" value="1"/>
</dbReference>
<dbReference type="InterPro" id="IPR017686">
    <property type="entry name" value="Phg/plasmid-like_prot"/>
</dbReference>
<proteinExistence type="predicted"/>